<proteinExistence type="predicted"/>
<name>A0A0A8ZTX2_ARUDO</name>
<accession>A0A0A8ZTX2</accession>
<dbReference type="EMBL" id="GBRH01259608">
    <property type="protein sequence ID" value="JAD38287.1"/>
    <property type="molecule type" value="Transcribed_RNA"/>
</dbReference>
<sequence>MVSFRMPALQLSMSNHPQ</sequence>
<evidence type="ECO:0000313" key="1">
    <source>
        <dbReference type="EMBL" id="JAD38287.1"/>
    </source>
</evidence>
<organism evidence="1">
    <name type="scientific">Arundo donax</name>
    <name type="common">Giant reed</name>
    <name type="synonym">Donax arundinaceus</name>
    <dbReference type="NCBI Taxonomy" id="35708"/>
    <lineage>
        <taxon>Eukaryota</taxon>
        <taxon>Viridiplantae</taxon>
        <taxon>Streptophyta</taxon>
        <taxon>Embryophyta</taxon>
        <taxon>Tracheophyta</taxon>
        <taxon>Spermatophyta</taxon>
        <taxon>Magnoliopsida</taxon>
        <taxon>Liliopsida</taxon>
        <taxon>Poales</taxon>
        <taxon>Poaceae</taxon>
        <taxon>PACMAD clade</taxon>
        <taxon>Arundinoideae</taxon>
        <taxon>Arundineae</taxon>
        <taxon>Arundo</taxon>
    </lineage>
</organism>
<reference evidence="1" key="1">
    <citation type="submission" date="2014-09" db="EMBL/GenBank/DDBJ databases">
        <authorList>
            <person name="Magalhaes I.L.F."/>
            <person name="Oliveira U."/>
            <person name="Santos F.R."/>
            <person name="Vidigal T.H.D.A."/>
            <person name="Brescovit A.D."/>
            <person name="Santos A.J."/>
        </authorList>
    </citation>
    <scope>NUCLEOTIDE SEQUENCE</scope>
    <source>
        <tissue evidence="1">Shoot tissue taken approximately 20 cm above the soil surface</tissue>
    </source>
</reference>
<reference evidence="1" key="2">
    <citation type="journal article" date="2015" name="Data Brief">
        <title>Shoot transcriptome of the giant reed, Arundo donax.</title>
        <authorList>
            <person name="Barrero R.A."/>
            <person name="Guerrero F.D."/>
            <person name="Moolhuijzen P."/>
            <person name="Goolsby J.A."/>
            <person name="Tidwell J."/>
            <person name="Bellgard S.E."/>
            <person name="Bellgard M.I."/>
        </authorList>
    </citation>
    <scope>NUCLEOTIDE SEQUENCE</scope>
    <source>
        <tissue evidence="1">Shoot tissue taken approximately 20 cm above the soil surface</tissue>
    </source>
</reference>
<dbReference type="AlphaFoldDB" id="A0A0A8ZTX2"/>
<protein>
    <submittedName>
        <fullName evidence="1">Uncharacterized protein</fullName>
    </submittedName>
</protein>